<dbReference type="Proteomes" id="UP000035016">
    <property type="component" value="Chromosome Chromosome"/>
</dbReference>
<dbReference type="KEGG" id="sle:sle_00380"/>
<evidence type="ECO:0000313" key="2">
    <source>
        <dbReference type="Proteomes" id="UP000035016"/>
    </source>
</evidence>
<dbReference type="EMBL" id="LN831790">
    <property type="protein sequence ID" value="CQR59500.1"/>
    <property type="molecule type" value="Genomic_DNA"/>
</dbReference>
<dbReference type="RefSeq" id="WP_029381192.1">
    <property type="nucleotide sequence ID" value="NZ_AZSD01000024.1"/>
</dbReference>
<reference evidence="1 2" key="1">
    <citation type="submission" date="2015-02" db="EMBL/GenBank/DDBJ databases">
        <authorList>
            <person name="Gomez-Escribano P.J."/>
        </authorList>
    </citation>
    <scope>NUCLEOTIDE SEQUENCE [LARGE SCALE GENOMIC DNA]</scope>
    <source>
        <strain evidence="2">C34 (DSM 42122 / NRRL B-24963)</strain>
    </source>
</reference>
<name>A0A0F7VLD8_STRLW</name>
<gene>
    <name evidence="1" type="primary">sle_00380</name>
</gene>
<evidence type="ECO:0000313" key="1">
    <source>
        <dbReference type="EMBL" id="CQR59500.1"/>
    </source>
</evidence>
<organism evidence="1 2">
    <name type="scientific">Streptomyces leeuwenhoekii</name>
    <dbReference type="NCBI Taxonomy" id="1437453"/>
    <lineage>
        <taxon>Bacteria</taxon>
        <taxon>Bacillati</taxon>
        <taxon>Actinomycetota</taxon>
        <taxon>Actinomycetes</taxon>
        <taxon>Kitasatosporales</taxon>
        <taxon>Streptomycetaceae</taxon>
        <taxon>Streptomyces</taxon>
    </lineage>
</organism>
<proteinExistence type="predicted"/>
<accession>A0A0F7VLD8</accession>
<sequence length="101" mass="11481">MPTYETLPRFTTDLQHLTPAQRRRFRRVVREAFVPDLRTGCFRPGLRVKRVQRASGIYELTSSMGAGPAGRATWQYGPALRPGVPHVIWRRIGTHDILTGP</sequence>
<protein>
    <submittedName>
        <fullName evidence="1">Uncharacterized protein</fullName>
    </submittedName>
</protein>
<dbReference type="AlphaFoldDB" id="A0A0F7VLD8"/>